<evidence type="ECO:0000313" key="2">
    <source>
        <dbReference type="Proteomes" id="UP000242560"/>
    </source>
</evidence>
<protein>
    <submittedName>
        <fullName evidence="1">Uncharacterized protein</fullName>
    </submittedName>
</protein>
<name>A0A1I3K0C8_9FLAO</name>
<dbReference type="EMBL" id="FORQ01000001">
    <property type="protein sequence ID" value="SFI65951.1"/>
    <property type="molecule type" value="Genomic_DNA"/>
</dbReference>
<reference evidence="2" key="1">
    <citation type="submission" date="2016-10" db="EMBL/GenBank/DDBJ databases">
        <authorList>
            <person name="Varghese N."/>
            <person name="Submissions S."/>
        </authorList>
    </citation>
    <scope>NUCLEOTIDE SEQUENCE [LARGE SCALE GENOMIC DNA]</scope>
    <source>
        <strain evidence="2">DSM 22251</strain>
    </source>
</reference>
<dbReference type="RefSeq" id="WP_089818359.1">
    <property type="nucleotide sequence ID" value="NZ_FORQ01000001.1"/>
</dbReference>
<sequence>MGKIGQNFTPVNSIILHQQGRTIMKKVYLSELLFNLIKSYEIAKEQDKLVETEESPNLFRPRPFDALTDSMLDIDQVLKDCENYVNQYVTIVQNKEESADMNDFAEYSTLLGNGRELAKNLKIAKSKNKLSPNQVKKLQQIQAKLAEAMEKKCN</sequence>
<dbReference type="AlphaFoldDB" id="A0A1I3K0C8"/>
<accession>A0A1I3K0C8</accession>
<proteinExistence type="predicted"/>
<keyword evidence="2" id="KW-1185">Reference proteome</keyword>
<dbReference type="Proteomes" id="UP000242560">
    <property type="component" value="Unassembled WGS sequence"/>
</dbReference>
<gene>
    <name evidence="1" type="ORF">SAMN05421638_0513</name>
</gene>
<evidence type="ECO:0000313" key="1">
    <source>
        <dbReference type="EMBL" id="SFI65951.1"/>
    </source>
</evidence>
<organism evidence="1 2">
    <name type="scientific">Kaistella treverensis</name>
    <dbReference type="NCBI Taxonomy" id="631455"/>
    <lineage>
        <taxon>Bacteria</taxon>
        <taxon>Pseudomonadati</taxon>
        <taxon>Bacteroidota</taxon>
        <taxon>Flavobacteriia</taxon>
        <taxon>Flavobacteriales</taxon>
        <taxon>Weeksellaceae</taxon>
        <taxon>Chryseobacterium group</taxon>
        <taxon>Kaistella</taxon>
    </lineage>
</organism>